<dbReference type="InterPro" id="IPR004087">
    <property type="entry name" value="KH_dom"/>
</dbReference>
<feature type="domain" description="K Homology" evidence="3">
    <location>
        <begin position="24"/>
        <end position="95"/>
    </location>
</feature>
<evidence type="ECO:0000259" key="3">
    <source>
        <dbReference type="SMART" id="SM00322"/>
    </source>
</evidence>
<dbReference type="Gene3D" id="3.30.1370.10">
    <property type="entry name" value="K Homology domain, type 1"/>
    <property type="match status" value="1"/>
</dbReference>
<keyword evidence="1" id="KW-0694">RNA-binding</keyword>
<evidence type="ECO:0000256" key="2">
    <source>
        <dbReference type="SAM" id="MobiDB-lite"/>
    </source>
</evidence>
<reference evidence="4 5" key="1">
    <citation type="submission" date="2018-04" db="EMBL/GenBank/DDBJ databases">
        <title>The genome of golden apple snail Pomacea canaliculata provides insight into stress tolerance and invasive adaptation.</title>
        <authorList>
            <person name="Liu C."/>
            <person name="Liu B."/>
            <person name="Ren Y."/>
            <person name="Zhang Y."/>
            <person name="Wang H."/>
            <person name="Li S."/>
            <person name="Jiang F."/>
            <person name="Yin L."/>
            <person name="Zhang G."/>
            <person name="Qian W."/>
            <person name="Fan W."/>
        </authorList>
    </citation>
    <scope>NUCLEOTIDE SEQUENCE [LARGE SCALE GENOMIC DNA]</scope>
    <source>
        <strain evidence="4">SZHN2017</strain>
        <tissue evidence="4">Muscle</tissue>
    </source>
</reference>
<feature type="region of interest" description="Disordered" evidence="2">
    <location>
        <begin position="261"/>
        <end position="301"/>
    </location>
</feature>
<gene>
    <name evidence="4" type="ORF">C0Q70_12558</name>
</gene>
<dbReference type="AlphaFoldDB" id="A0A2T7P1W9"/>
<dbReference type="STRING" id="400727.A0A2T7P1W9"/>
<proteinExistence type="predicted"/>
<evidence type="ECO:0000313" key="4">
    <source>
        <dbReference type="EMBL" id="PVD27400.1"/>
    </source>
</evidence>
<dbReference type="Pfam" id="PF00013">
    <property type="entry name" value="KH_1"/>
    <property type="match status" value="1"/>
</dbReference>
<dbReference type="EMBL" id="PZQS01000007">
    <property type="protein sequence ID" value="PVD27400.1"/>
    <property type="molecule type" value="Genomic_DNA"/>
</dbReference>
<dbReference type="Proteomes" id="UP000245119">
    <property type="component" value="Linkage Group LG7"/>
</dbReference>
<comment type="caution">
    <text evidence="4">The sequence shown here is derived from an EMBL/GenBank/DDBJ whole genome shotgun (WGS) entry which is preliminary data.</text>
</comment>
<organism evidence="4 5">
    <name type="scientific">Pomacea canaliculata</name>
    <name type="common">Golden apple snail</name>
    <dbReference type="NCBI Taxonomy" id="400727"/>
    <lineage>
        <taxon>Eukaryota</taxon>
        <taxon>Metazoa</taxon>
        <taxon>Spiralia</taxon>
        <taxon>Lophotrochozoa</taxon>
        <taxon>Mollusca</taxon>
        <taxon>Gastropoda</taxon>
        <taxon>Caenogastropoda</taxon>
        <taxon>Architaenioglossa</taxon>
        <taxon>Ampullarioidea</taxon>
        <taxon>Ampullariidae</taxon>
        <taxon>Pomacea</taxon>
    </lineage>
</organism>
<dbReference type="OrthoDB" id="10045531at2759"/>
<name>A0A2T7P1W9_POMCA</name>
<dbReference type="SUPFAM" id="SSF54791">
    <property type="entry name" value="Eukaryotic type KH-domain (KH-domain type I)"/>
    <property type="match status" value="1"/>
</dbReference>
<evidence type="ECO:0000313" key="5">
    <source>
        <dbReference type="Proteomes" id="UP000245119"/>
    </source>
</evidence>
<dbReference type="InterPro" id="IPR036612">
    <property type="entry name" value="KH_dom_type_1_sf"/>
</dbReference>
<evidence type="ECO:0000256" key="1">
    <source>
        <dbReference type="PROSITE-ProRule" id="PRU00117"/>
    </source>
</evidence>
<keyword evidence="5" id="KW-1185">Reference proteome</keyword>
<sequence>MSVTATSGHSGHHGAGHRRRRRDSLEECRCPLPASLCGLVIGKGGQSIQEIERLSGAHVQKDNTESRVPEFEIFVIRGTRSKIMKAAKLIYQKAGIDNLIAKEAQDFWLECVELTYPELETQAYFVPATHINRVPLTKIPDADVHVLDRKSTTVDSPNVQETDMAIDAAVGRVVFSLHKMAETHKDEELHRCLNTDHITGVCIFSEQLSSPRAPWELTDDILWRLKKWWEACVISSGVDPFMTSDVYKTLVARSDINMNKRMLDGQGGKQSVDRMEGTTRLTSRQFNEEKENSSSTGSGILKESQSGLGQDVFNLTWDKLHTGASSQEKGGASVSTSDVPSLNETPDIPIKNLFPAKLEAFWVQWVLQTFLHLESQSYVWPEGIFQNGQPHNQALACRTETSSKPRASRPTAHAPGANTVFSSHNGLLPLRTALRRVLQCLWKLFHLNQEAVPGAVGGHEPTPADNRPCPFWDGDFDLLLIHRHLGLVVCDVRVAGDVLQQRRGSRTNGVHHRDVARVDVLHDVTCVLHDVVLQLDAAGGWLSRVVSDVAPGLRVIKIVALPNLHEDLLREDLSRCLEAEEDTEVSAHFLTSDHMFDKVPPNEINKSLTN</sequence>
<feature type="region of interest" description="Disordered" evidence="2">
    <location>
        <begin position="397"/>
        <end position="418"/>
    </location>
</feature>
<dbReference type="PROSITE" id="PS50084">
    <property type="entry name" value="KH_TYPE_1"/>
    <property type="match status" value="1"/>
</dbReference>
<dbReference type="InterPro" id="IPR004088">
    <property type="entry name" value="KH_dom_type_1"/>
</dbReference>
<protein>
    <recommendedName>
        <fullName evidence="3">K Homology domain-containing protein</fullName>
    </recommendedName>
</protein>
<feature type="compositionally biased region" description="Basic residues" evidence="2">
    <location>
        <begin position="10"/>
        <end position="22"/>
    </location>
</feature>
<dbReference type="SMART" id="SM00322">
    <property type="entry name" value="KH"/>
    <property type="match status" value="1"/>
</dbReference>
<dbReference type="GO" id="GO:0003723">
    <property type="term" value="F:RNA binding"/>
    <property type="evidence" value="ECO:0007669"/>
    <property type="project" value="UniProtKB-UniRule"/>
</dbReference>
<accession>A0A2T7P1W9</accession>
<feature type="region of interest" description="Disordered" evidence="2">
    <location>
        <begin position="1"/>
        <end position="22"/>
    </location>
</feature>